<feature type="region of interest" description="Disordered" evidence="1">
    <location>
        <begin position="2283"/>
        <end position="2313"/>
    </location>
</feature>
<reference evidence="3" key="1">
    <citation type="submission" date="2025-08" db="UniProtKB">
        <authorList>
            <consortium name="Ensembl"/>
        </authorList>
    </citation>
    <scope>IDENTIFICATION</scope>
</reference>
<feature type="compositionally biased region" description="Polar residues" evidence="1">
    <location>
        <begin position="2214"/>
        <end position="2236"/>
    </location>
</feature>
<feature type="region of interest" description="Disordered" evidence="1">
    <location>
        <begin position="1190"/>
        <end position="1231"/>
    </location>
</feature>
<feature type="region of interest" description="Disordered" evidence="1">
    <location>
        <begin position="2213"/>
        <end position="2236"/>
    </location>
</feature>
<dbReference type="Pfam" id="PF15326">
    <property type="entry name" value="TEX15"/>
    <property type="match status" value="2"/>
</dbReference>
<feature type="region of interest" description="Disordered" evidence="1">
    <location>
        <begin position="425"/>
        <end position="452"/>
    </location>
</feature>
<dbReference type="OMA" id="DATCIAH"/>
<sequence>MTPGSRRLLPLKNCTRVTRIGKSKLIYEHFRKPFEGWPINLNNHTSSNISSFSGSIQNWNGSSAETQHKKDKRKLTRRWDSEQMENEVTIQPIFDEDDKSVHMGNANKNALKTLPHISTLCDSGSSTVITSRLIKDPRLAKRELNLGKQSGETMFHGNSQSENEMKISANPMPEEFFLLDAKHELRQRQYIEKTAWKEKTSEECVSPSLLNSIEDYKGKNEERLDNINKEIVASDNTYSDHFFKNDLSSSSLKSKDFISNNSSKILVEDHKGEKSMKYLENISSQLNPCMKLANEWKSVNSQPNSITVHNRKEKLIIETPCYGDPDLNICRHNSESVASGKDKIGNKSVLGSQEDDGYTSEIECSTDFDEKHAINNYTSSEREDGETCIVQDHMLQSGYCKKVHGSENTGEVWNEDNYIFEWSSDKTSTNNSEQSNPQAMIQSEKSSVKRENNSIYEKEEDILNKEKEGYVKERVSNTDNQPHDSSRTNAVMKHFSEKSMCLPKSEYLDINIFKDSREYLSLKIFVDRKRDHETNIVVANGFDEIHTTQLQEGPLWEEKSRRSEMQISSTENAAEKVLRKQNNGEKDLQSTDDRKCMKKSEYSDYLSSESSSCVLNKNFQRCSLTDAQLTSIECGKEKFEDLHKPTLLTKCAQLTTHQEKNHAAFMFLTSVPESLGNIEHREIKNSQSEHTSSSHADTEVLNNLSCKDNAPEALAQTLKEKCEDTNIQDLEVTNDFENVLEGSKNYLPVPQKLPCHGNLSDGKNEYHYLQKRIDWDNLFVKPSLKSEILGNPSMTVSEDGGKSVEEEAESLDTIMCPDLRITVNNKFQSKLKEDTGKHAAEYPGWKMGFKSVQEKIMEKYTNSQKKKKHYQRRKACDIHCSSEICSSLFFLKRIGQSEKHINNILNALNTEALLCENKCLSQKIDGAMFHLRKAQRRVQALKSIAKAGRKNPRNSLRSYKGLHHRSLPLDSPVGLGWITDTTSSIDNVRNTKIEELEALSEKPTNFDIMELKNMKQNDDNYLMNNKQQFYLKVNSEHNIQENVTAIMRNKKQNFSSEDNGCTSKNIAKHLNSATERKELVLCQADERKGGCTCKQDITRSPALFTTVQSASESSAKVLKPDDTPIVTVLENIFSSEEEILDKSPAEQENIKGGAGRSFASSVCLPIAEDKHNVRVCQALLTPEMHAAGSLSLKTRSNNSSDRNEENNCSEKLTESFSKPRQESNSRRSNNILKLEHLSPNELSQAVEPELCSAENRNYKPLTISVKQPESKTWSVSSSGNKLSPMPLVDNNLLSSSDHCALQEQPGEKIKEIGILETKRDVSKIEPCIINNISVKPVVKIVFEQKDTTQASHITSSEESTYRLTSSNSTNQVTSLLSDSLIRTVSKQDVKAITATTNLPPDLHDIPDKNFTASETRLNENCLSGEHSHSCRHLNCDNKCSKIEMEPQSLDFEINISEILRKADETSSLNVLHEKILFCRSNLQLFVTAFEKKQGCPLEHVLVSREILGKVERNMQVTCKLNPDAIDSLVELQIVMETIEFIENKKRLLEGEPTFRSLLWYDDSLHSELFGGQSGYQQQSNFYPAFQRKLKYSAVSELQSYHKQLVEVFENTRWENNSYYSFLKSKREIEECEAAMKSNSLLSEFFLSVPYVCGANYGDTLQDLENARKNTVDLINIPKRHPGVNLSAEKEEHLWIIMEIIATKIEYIKTCEEVNIKASLFGLEHIVFDAAKSFAWKERGGCINGDFKVKEQQMFEINEAALSKLYEIYETMVDDYYITHSPISHQTICYIGEILDEAQSANTERLQQLVCRCTEHMEMLKEHFQILQEKDVSVLITKENVLRCIGGISSVILKPEAVEVYTEIAMLYETVFFLENLTASKLGKPRFRSLLWFDVSLLPELFRCQEKMASLSYRNDNLLNMIESLVSELQDELNVVYDYSENLNCSYALHLLTRELEELSETRSLLEESKSPISMCVDLVPYTICLNYGSTVSELECNYNQFSSLLEKLMLAERKDLGKMAHVMKIMKTIEHMKFICSEQGKSPLPLIICQMVKNWRKSCQLKRQDMKAHLDTSGGYSIKQSPYYSEALHKRPANMALEDNTHSPAERSDSSHKKKKKSEKCSFPKGRELQISISTDNPWNKNTDVLTENSPIETSQLKDLNVVYSFECILPSSNASSPDFFNSTSRTCQSTKEHDEEYVASYDRGKCISVPSVKFQSPQRSPEDSPSSVANLNAGNSLLPTLNEHNLKSNDLGNDSDVISDCCTAIKLSSELDRNRENSCLYPETSFNENTPKFDEHSASSQNEYLDETSQMQNPSATRTVYPDYSWYFCQADSSSHLITQTYQEFSSYEMNLLTPGISGAVSMVYNTRSSMFYSQTSTHFGAREIQRFNFAQTYSAHGYFSSTVAFPFGYHQQTSWYTENNSLPQYIFPYPYNIVAPIPWTFFSHDFPI</sequence>
<dbReference type="Ensembl" id="ENSVKKT00000010528.1">
    <property type="protein sequence ID" value="ENSVKKP00000010276.1"/>
    <property type="gene ID" value="ENSVKKG00000007229.1"/>
</dbReference>
<feature type="compositionally biased region" description="Basic and acidic residues" evidence="1">
    <location>
        <begin position="573"/>
        <end position="594"/>
    </location>
</feature>
<accession>A0A8D2JC31</accession>
<feature type="domain" description="Testis expressed sequence 15" evidence="2">
    <location>
        <begin position="1447"/>
        <end position="1608"/>
    </location>
</feature>
<evidence type="ECO:0000313" key="3">
    <source>
        <dbReference type="Ensembl" id="ENSVKKP00000010276.1"/>
    </source>
</evidence>
<dbReference type="GO" id="GO:0005634">
    <property type="term" value="C:nucleus"/>
    <property type="evidence" value="ECO:0007669"/>
    <property type="project" value="TreeGrafter"/>
</dbReference>
<protein>
    <recommendedName>
        <fullName evidence="2">Testis expressed sequence 15 domain-containing protein</fullName>
    </recommendedName>
</protein>
<dbReference type="GO" id="GO:0010569">
    <property type="term" value="P:regulation of double-strand break repair via homologous recombination"/>
    <property type="evidence" value="ECO:0007669"/>
    <property type="project" value="InterPro"/>
</dbReference>
<dbReference type="PANTHER" id="PTHR22380:SF1">
    <property type="entry name" value="TESTIS-EXPRESSED PROTEIN 15"/>
    <property type="match status" value="1"/>
</dbReference>
<organism evidence="3 4">
    <name type="scientific">Varanus komodoensis</name>
    <name type="common">Komodo dragon</name>
    <dbReference type="NCBI Taxonomy" id="61221"/>
    <lineage>
        <taxon>Eukaryota</taxon>
        <taxon>Metazoa</taxon>
        <taxon>Chordata</taxon>
        <taxon>Craniata</taxon>
        <taxon>Vertebrata</taxon>
        <taxon>Euteleostomi</taxon>
        <taxon>Lepidosauria</taxon>
        <taxon>Squamata</taxon>
        <taxon>Bifurcata</taxon>
        <taxon>Unidentata</taxon>
        <taxon>Episquamata</taxon>
        <taxon>Toxicofera</taxon>
        <taxon>Anguimorpha</taxon>
        <taxon>Paleoanguimorpha</taxon>
        <taxon>Varanoidea</taxon>
        <taxon>Varanidae</taxon>
        <taxon>Varanus</taxon>
    </lineage>
</organism>
<proteinExistence type="predicted"/>
<dbReference type="GO" id="GO:0007140">
    <property type="term" value="P:male meiotic nuclear division"/>
    <property type="evidence" value="ECO:0007669"/>
    <property type="project" value="InterPro"/>
</dbReference>
<feature type="domain" description="Testis expressed sequence 15" evidence="2">
    <location>
        <begin position="1784"/>
        <end position="1902"/>
    </location>
</feature>
<keyword evidence="4" id="KW-1185">Reference proteome</keyword>
<name>A0A8D2JC31_VARKO</name>
<evidence type="ECO:0000313" key="4">
    <source>
        <dbReference type="Proteomes" id="UP000694545"/>
    </source>
</evidence>
<dbReference type="Proteomes" id="UP000694545">
    <property type="component" value="Unplaced"/>
</dbReference>
<evidence type="ECO:0000259" key="2">
    <source>
        <dbReference type="Pfam" id="PF15326"/>
    </source>
</evidence>
<feature type="compositionally biased region" description="Polar residues" evidence="1">
    <location>
        <begin position="2299"/>
        <end position="2313"/>
    </location>
</feature>
<dbReference type="GO" id="GO:0007130">
    <property type="term" value="P:synaptonemal complex assembly"/>
    <property type="evidence" value="ECO:0007669"/>
    <property type="project" value="TreeGrafter"/>
</dbReference>
<dbReference type="InterPro" id="IPR032765">
    <property type="entry name" value="TEX15_dom"/>
</dbReference>
<dbReference type="PANTHER" id="PTHR22380">
    <property type="entry name" value="TESTIS-EXPRESSED PROTEIN 15"/>
    <property type="match status" value="1"/>
</dbReference>
<feature type="region of interest" description="Disordered" evidence="1">
    <location>
        <begin position="563"/>
        <end position="594"/>
    </location>
</feature>
<feature type="compositionally biased region" description="Basic and acidic residues" evidence="1">
    <location>
        <begin position="1211"/>
        <end position="1225"/>
    </location>
</feature>
<feature type="compositionally biased region" description="Basic and acidic residues" evidence="1">
    <location>
        <begin position="2099"/>
        <end position="2111"/>
    </location>
</feature>
<reference evidence="3" key="2">
    <citation type="submission" date="2025-09" db="UniProtKB">
        <authorList>
            <consortium name="Ensembl"/>
        </authorList>
    </citation>
    <scope>IDENTIFICATION</scope>
</reference>
<feature type="compositionally biased region" description="Polar residues" evidence="1">
    <location>
        <begin position="425"/>
        <end position="445"/>
    </location>
</feature>
<evidence type="ECO:0000256" key="1">
    <source>
        <dbReference type="SAM" id="MobiDB-lite"/>
    </source>
</evidence>
<dbReference type="InterPro" id="IPR026616">
    <property type="entry name" value="TEX15"/>
</dbReference>
<feature type="region of interest" description="Disordered" evidence="1">
    <location>
        <begin position="2096"/>
        <end position="2122"/>
    </location>
</feature>